<evidence type="ECO:0000313" key="4">
    <source>
        <dbReference type="EMBL" id="GAA2392236.1"/>
    </source>
</evidence>
<organism evidence="4 5">
    <name type="scientific">Streptomyces glaucosporus</name>
    <dbReference type="NCBI Taxonomy" id="284044"/>
    <lineage>
        <taxon>Bacteria</taxon>
        <taxon>Bacillati</taxon>
        <taxon>Actinomycetota</taxon>
        <taxon>Actinomycetes</taxon>
        <taxon>Kitasatosporales</taxon>
        <taxon>Streptomycetaceae</taxon>
        <taxon>Streptomyces</taxon>
    </lineage>
</organism>
<proteinExistence type="inferred from homology"/>
<comment type="caution">
    <text evidence="4">The sequence shown here is derived from an EMBL/GenBank/DDBJ whole genome shotgun (WGS) entry which is preliminary data.</text>
</comment>
<sequence>MAFDPSATTGTAVVTGASSGIGAAYARRLAGHGLRLVLVARRARRLEDLAARLRAETPAEVETLTADLGRDEDLARVAERVAAPDTALLVNNAGINGYGPFARTEPELLARVLAVNVTAPTVLTRAAVPGMLDRGRGAVVNVASLLAFAGSLPPDPLPHRAVYGGTKGYVVAFTRTLAAELTGTPVAVQVLCPGLTATEFHLTRGAEPVPGHEERVHGEGGMPPEDVVTASLAALRSGEVVCVPGLAEPEALERLRAAELAIREGSGPGLAPRYAGPGH</sequence>
<dbReference type="Proteomes" id="UP001500058">
    <property type="component" value="Unassembled WGS sequence"/>
</dbReference>
<gene>
    <name evidence="4" type="ORF">GCM10010420_15840</name>
</gene>
<evidence type="ECO:0000256" key="3">
    <source>
        <dbReference type="RuleBase" id="RU000363"/>
    </source>
</evidence>
<dbReference type="PRINTS" id="PR00081">
    <property type="entry name" value="GDHRDH"/>
</dbReference>
<dbReference type="PANTHER" id="PTHR44196">
    <property type="entry name" value="DEHYDROGENASE/REDUCTASE SDR FAMILY MEMBER 7B"/>
    <property type="match status" value="1"/>
</dbReference>
<dbReference type="InterPro" id="IPR036291">
    <property type="entry name" value="NAD(P)-bd_dom_sf"/>
</dbReference>
<dbReference type="SUPFAM" id="SSF51735">
    <property type="entry name" value="NAD(P)-binding Rossmann-fold domains"/>
    <property type="match status" value="1"/>
</dbReference>
<keyword evidence="5" id="KW-1185">Reference proteome</keyword>
<dbReference type="PIRSF" id="PIRSF000126">
    <property type="entry name" value="11-beta-HSD1"/>
    <property type="match status" value="1"/>
</dbReference>
<keyword evidence="2" id="KW-0560">Oxidoreductase</keyword>
<reference evidence="5" key="1">
    <citation type="journal article" date="2019" name="Int. J. Syst. Evol. Microbiol.">
        <title>The Global Catalogue of Microorganisms (GCM) 10K type strain sequencing project: providing services to taxonomists for standard genome sequencing and annotation.</title>
        <authorList>
            <consortium name="The Broad Institute Genomics Platform"/>
            <consortium name="The Broad Institute Genome Sequencing Center for Infectious Disease"/>
            <person name="Wu L."/>
            <person name="Ma J."/>
        </authorList>
    </citation>
    <scope>NUCLEOTIDE SEQUENCE [LARGE SCALE GENOMIC DNA]</scope>
    <source>
        <strain evidence="5">JCM 6921</strain>
    </source>
</reference>
<evidence type="ECO:0000256" key="2">
    <source>
        <dbReference type="ARBA" id="ARBA00023002"/>
    </source>
</evidence>
<accession>A0ABP5V362</accession>
<evidence type="ECO:0000313" key="5">
    <source>
        <dbReference type="Proteomes" id="UP001500058"/>
    </source>
</evidence>
<dbReference type="InterPro" id="IPR002347">
    <property type="entry name" value="SDR_fam"/>
</dbReference>
<dbReference type="Gene3D" id="3.40.50.720">
    <property type="entry name" value="NAD(P)-binding Rossmann-like Domain"/>
    <property type="match status" value="1"/>
</dbReference>
<name>A0ABP5V362_9ACTN</name>
<dbReference type="EMBL" id="BAAATJ010000005">
    <property type="protein sequence ID" value="GAA2392236.1"/>
    <property type="molecule type" value="Genomic_DNA"/>
</dbReference>
<dbReference type="PANTHER" id="PTHR44196:SF2">
    <property type="entry name" value="SHORT-CHAIN DEHYDROGENASE-RELATED"/>
    <property type="match status" value="1"/>
</dbReference>
<dbReference type="CDD" id="cd05233">
    <property type="entry name" value="SDR_c"/>
    <property type="match status" value="1"/>
</dbReference>
<comment type="similarity">
    <text evidence="1 3">Belongs to the short-chain dehydrogenases/reductases (SDR) family.</text>
</comment>
<dbReference type="PRINTS" id="PR00080">
    <property type="entry name" value="SDRFAMILY"/>
</dbReference>
<dbReference type="RefSeq" id="WP_344630151.1">
    <property type="nucleotide sequence ID" value="NZ_BAAATJ010000005.1"/>
</dbReference>
<protein>
    <submittedName>
        <fullName evidence="4">SDR family NAD(P)-dependent oxidoreductase</fullName>
    </submittedName>
</protein>
<evidence type="ECO:0000256" key="1">
    <source>
        <dbReference type="ARBA" id="ARBA00006484"/>
    </source>
</evidence>
<dbReference type="Pfam" id="PF00106">
    <property type="entry name" value="adh_short"/>
    <property type="match status" value="1"/>
</dbReference>